<organism evidence="3 4">
    <name type="scientific">Actinacidiphila glaucinigra</name>
    <dbReference type="NCBI Taxonomy" id="235986"/>
    <lineage>
        <taxon>Bacteria</taxon>
        <taxon>Bacillati</taxon>
        <taxon>Actinomycetota</taxon>
        <taxon>Actinomycetes</taxon>
        <taxon>Kitasatosporales</taxon>
        <taxon>Streptomycetaceae</taxon>
        <taxon>Actinacidiphila</taxon>
    </lineage>
</organism>
<evidence type="ECO:0000313" key="3">
    <source>
        <dbReference type="EMBL" id="SNS85303.1"/>
    </source>
</evidence>
<keyword evidence="2" id="KW-0732">Signal</keyword>
<feature type="region of interest" description="Disordered" evidence="1">
    <location>
        <begin position="26"/>
        <end position="57"/>
    </location>
</feature>
<dbReference type="EMBL" id="FZOF01000009">
    <property type="protein sequence ID" value="SNS85303.1"/>
    <property type="molecule type" value="Genomic_DNA"/>
</dbReference>
<feature type="signal peptide" evidence="2">
    <location>
        <begin position="1"/>
        <end position="19"/>
    </location>
</feature>
<proteinExistence type="predicted"/>
<dbReference type="PROSITE" id="PS51257">
    <property type="entry name" value="PROKAR_LIPOPROTEIN"/>
    <property type="match status" value="1"/>
</dbReference>
<sequence length="121" mass="12556">MRTRSVTPVLALTVLAVLAGLTACSASPQPQESRGHAAPSRPPTTPTASRSGPGDVPLPLFLGGSVKGAIEQLGPDADVQLFDASGKHRPIGDGEVWKICSAKQTPEQLIVFGAVMRNEDC</sequence>
<dbReference type="AlphaFoldDB" id="A0A239HX69"/>
<protein>
    <recommendedName>
        <fullName evidence="5">PASTA domain-containing protein</fullName>
    </recommendedName>
</protein>
<gene>
    <name evidence="3" type="ORF">SAMN05216252_109120</name>
</gene>
<evidence type="ECO:0000256" key="2">
    <source>
        <dbReference type="SAM" id="SignalP"/>
    </source>
</evidence>
<dbReference type="Proteomes" id="UP000198280">
    <property type="component" value="Unassembled WGS sequence"/>
</dbReference>
<evidence type="ECO:0000256" key="1">
    <source>
        <dbReference type="SAM" id="MobiDB-lite"/>
    </source>
</evidence>
<name>A0A239HX69_9ACTN</name>
<dbReference type="RefSeq" id="WP_089225337.1">
    <property type="nucleotide sequence ID" value="NZ_FZOF01000009.1"/>
</dbReference>
<accession>A0A239HX69</accession>
<keyword evidence="4" id="KW-1185">Reference proteome</keyword>
<reference evidence="3 4" key="1">
    <citation type="submission" date="2017-06" db="EMBL/GenBank/DDBJ databases">
        <authorList>
            <person name="Kim H.J."/>
            <person name="Triplett B.A."/>
        </authorList>
    </citation>
    <scope>NUCLEOTIDE SEQUENCE [LARGE SCALE GENOMIC DNA]</scope>
    <source>
        <strain evidence="3 4">CGMCC 4.1858</strain>
    </source>
</reference>
<evidence type="ECO:0008006" key="5">
    <source>
        <dbReference type="Google" id="ProtNLM"/>
    </source>
</evidence>
<evidence type="ECO:0000313" key="4">
    <source>
        <dbReference type="Proteomes" id="UP000198280"/>
    </source>
</evidence>
<feature type="chain" id="PRO_5038916426" description="PASTA domain-containing protein" evidence="2">
    <location>
        <begin position="20"/>
        <end position="121"/>
    </location>
</feature>